<dbReference type="EMBL" id="GBXM01093046">
    <property type="protein sequence ID" value="JAH15531.1"/>
    <property type="molecule type" value="Transcribed_RNA"/>
</dbReference>
<protein>
    <submittedName>
        <fullName evidence="1">Uncharacterized protein</fullName>
    </submittedName>
</protein>
<reference evidence="1" key="1">
    <citation type="submission" date="2014-11" db="EMBL/GenBank/DDBJ databases">
        <authorList>
            <person name="Amaro Gonzalez C."/>
        </authorList>
    </citation>
    <scope>NUCLEOTIDE SEQUENCE</scope>
</reference>
<dbReference type="AlphaFoldDB" id="A0A0E9QF79"/>
<evidence type="ECO:0000313" key="1">
    <source>
        <dbReference type="EMBL" id="JAH15531.1"/>
    </source>
</evidence>
<sequence>MFPQNPQNLIYLCLLKLFIPFHKTYHNLNFTMNFIQNQKRKI</sequence>
<organism evidence="1">
    <name type="scientific">Anguilla anguilla</name>
    <name type="common">European freshwater eel</name>
    <name type="synonym">Muraena anguilla</name>
    <dbReference type="NCBI Taxonomy" id="7936"/>
    <lineage>
        <taxon>Eukaryota</taxon>
        <taxon>Metazoa</taxon>
        <taxon>Chordata</taxon>
        <taxon>Craniata</taxon>
        <taxon>Vertebrata</taxon>
        <taxon>Euteleostomi</taxon>
        <taxon>Actinopterygii</taxon>
        <taxon>Neopterygii</taxon>
        <taxon>Teleostei</taxon>
        <taxon>Anguilliformes</taxon>
        <taxon>Anguillidae</taxon>
        <taxon>Anguilla</taxon>
    </lineage>
</organism>
<proteinExistence type="predicted"/>
<accession>A0A0E9QF79</accession>
<reference evidence="1" key="2">
    <citation type="journal article" date="2015" name="Fish Shellfish Immunol.">
        <title>Early steps in the European eel (Anguilla anguilla)-Vibrio vulnificus interaction in the gills: Role of the RtxA13 toxin.</title>
        <authorList>
            <person name="Callol A."/>
            <person name="Pajuelo D."/>
            <person name="Ebbesson L."/>
            <person name="Teles M."/>
            <person name="MacKenzie S."/>
            <person name="Amaro C."/>
        </authorList>
    </citation>
    <scope>NUCLEOTIDE SEQUENCE</scope>
</reference>
<name>A0A0E9QF79_ANGAN</name>